<feature type="transmembrane region" description="Helical" evidence="1">
    <location>
        <begin position="18"/>
        <end position="37"/>
    </location>
</feature>
<dbReference type="EMBL" id="MGJV01000020">
    <property type="protein sequence ID" value="OGN14802.1"/>
    <property type="molecule type" value="Genomic_DNA"/>
</dbReference>
<organism evidence="2 3">
    <name type="scientific">Candidatus Yanofskybacteria bacterium RIFCSPHIGHO2_02_FULL_43_22</name>
    <dbReference type="NCBI Taxonomy" id="1802681"/>
    <lineage>
        <taxon>Bacteria</taxon>
        <taxon>Candidatus Yanofskyibacteriota</taxon>
    </lineage>
</organism>
<keyword evidence="1" id="KW-0812">Transmembrane</keyword>
<dbReference type="InterPro" id="IPR035451">
    <property type="entry name" value="Ada-like_dom_sf"/>
</dbReference>
<dbReference type="Proteomes" id="UP000176581">
    <property type="component" value="Unassembled WGS sequence"/>
</dbReference>
<reference evidence="2 3" key="1">
    <citation type="journal article" date="2016" name="Nat. Commun.">
        <title>Thousands of microbial genomes shed light on interconnected biogeochemical processes in an aquifer system.</title>
        <authorList>
            <person name="Anantharaman K."/>
            <person name="Brown C.T."/>
            <person name="Hug L.A."/>
            <person name="Sharon I."/>
            <person name="Castelle C.J."/>
            <person name="Probst A.J."/>
            <person name="Thomas B.C."/>
            <person name="Singh A."/>
            <person name="Wilkins M.J."/>
            <person name="Karaoz U."/>
            <person name="Brodie E.L."/>
            <person name="Williams K.H."/>
            <person name="Hubbard S.S."/>
            <person name="Banfield J.F."/>
        </authorList>
    </citation>
    <scope>NUCLEOTIDE SEQUENCE [LARGE SCALE GENOMIC DNA]</scope>
</reference>
<name>A0A1F8FNY9_9BACT</name>
<evidence type="ECO:0008006" key="4">
    <source>
        <dbReference type="Google" id="ProtNLM"/>
    </source>
</evidence>
<protein>
    <recommendedName>
        <fullName evidence="4">Ada DNA repair metal-binding domain-containing protein</fullName>
    </recommendedName>
</protein>
<keyword evidence="1" id="KW-0472">Membrane</keyword>
<keyword evidence="1" id="KW-1133">Transmembrane helix</keyword>
<dbReference type="Gene3D" id="3.40.10.10">
    <property type="entry name" value="DNA Methylphosphotriester Repair Domain"/>
    <property type="match status" value="1"/>
</dbReference>
<dbReference type="AlphaFoldDB" id="A0A1F8FNY9"/>
<evidence type="ECO:0000313" key="2">
    <source>
        <dbReference type="EMBL" id="OGN14802.1"/>
    </source>
</evidence>
<proteinExistence type="predicted"/>
<accession>A0A1F8FNY9</accession>
<sequence length="126" mass="14081">MSILSKILNQVKFYQKDIFLGFCIVLISVISFNIGRINALQKTPIKITDESNVYQATIANSTLKNKTPIPAQPKDPRVVASKSSTTKKYHFTWCPGAKQIKEINKIWFETDIAAQKAGYTLAGNCN</sequence>
<comment type="caution">
    <text evidence="2">The sequence shown here is derived from an EMBL/GenBank/DDBJ whole genome shotgun (WGS) entry which is preliminary data.</text>
</comment>
<evidence type="ECO:0000256" key="1">
    <source>
        <dbReference type="SAM" id="Phobius"/>
    </source>
</evidence>
<evidence type="ECO:0000313" key="3">
    <source>
        <dbReference type="Proteomes" id="UP000176581"/>
    </source>
</evidence>
<dbReference type="SUPFAM" id="SSF57884">
    <property type="entry name" value="Ada DNA repair protein, N-terminal domain (N-Ada 10)"/>
    <property type="match status" value="1"/>
</dbReference>
<gene>
    <name evidence="2" type="ORF">A3J47_00280</name>
</gene>